<dbReference type="EMBL" id="JBJYXY010000001">
    <property type="protein sequence ID" value="MFN2977251.1"/>
    <property type="molecule type" value="Genomic_DNA"/>
</dbReference>
<evidence type="ECO:0000259" key="1">
    <source>
        <dbReference type="Pfam" id="PF13524"/>
    </source>
</evidence>
<dbReference type="Pfam" id="PF13524">
    <property type="entry name" value="Glyco_trans_1_2"/>
    <property type="match status" value="1"/>
</dbReference>
<gene>
    <name evidence="2" type="ORF">ACK2TP_15885</name>
</gene>
<feature type="domain" description="Spore protein YkvP/CgeB glycosyl transferase-like" evidence="1">
    <location>
        <begin position="208"/>
        <end position="366"/>
    </location>
</feature>
<evidence type="ECO:0000313" key="2">
    <source>
        <dbReference type="EMBL" id="MFN2977251.1"/>
    </source>
</evidence>
<keyword evidence="2" id="KW-0808">Transferase</keyword>
<dbReference type="RefSeq" id="WP_263414579.1">
    <property type="nucleotide sequence ID" value="NZ_BAABBH010000001.1"/>
</dbReference>
<proteinExistence type="predicted"/>
<organism evidence="2 3">
    <name type="scientific">Terriglobus aquaticus</name>
    <dbReference type="NCBI Taxonomy" id="940139"/>
    <lineage>
        <taxon>Bacteria</taxon>
        <taxon>Pseudomonadati</taxon>
        <taxon>Acidobacteriota</taxon>
        <taxon>Terriglobia</taxon>
        <taxon>Terriglobales</taxon>
        <taxon>Acidobacteriaceae</taxon>
        <taxon>Terriglobus</taxon>
    </lineage>
</organism>
<dbReference type="EC" id="2.4.-.-" evidence="2"/>
<name>A0ABW9KN72_9BACT</name>
<dbReference type="Gene3D" id="3.40.50.2000">
    <property type="entry name" value="Glycogen Phosphorylase B"/>
    <property type="match status" value="2"/>
</dbReference>
<dbReference type="GO" id="GO:0016757">
    <property type="term" value="F:glycosyltransferase activity"/>
    <property type="evidence" value="ECO:0007669"/>
    <property type="project" value="UniProtKB-KW"/>
</dbReference>
<dbReference type="InterPro" id="IPR055259">
    <property type="entry name" value="YkvP/CgeB_Glyco_trans-like"/>
</dbReference>
<keyword evidence="3" id="KW-1185">Reference proteome</keyword>
<evidence type="ECO:0000313" key="3">
    <source>
        <dbReference type="Proteomes" id="UP001634747"/>
    </source>
</evidence>
<reference evidence="2 3" key="1">
    <citation type="submission" date="2024-12" db="EMBL/GenBank/DDBJ databases">
        <authorList>
            <person name="Lee Y."/>
        </authorList>
    </citation>
    <scope>NUCLEOTIDE SEQUENCE [LARGE SCALE GENOMIC DNA]</scope>
    <source>
        <strain evidence="2 3">03SUJ4</strain>
    </source>
</reference>
<accession>A0ABW9KN72</accession>
<comment type="caution">
    <text evidence="2">The sequence shown here is derived from an EMBL/GenBank/DDBJ whole genome shotgun (WGS) entry which is preliminary data.</text>
</comment>
<dbReference type="SUPFAM" id="SSF53756">
    <property type="entry name" value="UDP-Glycosyltransferase/glycogen phosphorylase"/>
    <property type="match status" value="1"/>
</dbReference>
<protein>
    <submittedName>
        <fullName evidence="2">Glycosyltransferase</fullName>
        <ecNumber evidence="2">2.4.-.-</ecNumber>
    </submittedName>
</protein>
<keyword evidence="2" id="KW-0328">Glycosyltransferase</keyword>
<sequence length="376" mass="42389">MLSIAIFLHTLRSDWNNGNAHFLRGLARELGSLGHTVRVLEPVTNWSVENLRTEPNGEASLAQFATTYPDIDLRLYDPTDPDLRNELMRELHGFDAVIVHEWNERGLIDLLLDLRSELGFRALFHDTHHRASSSPEAIRSLRVDEFDGVLAFGDALTKIYKERFGITECWTLHEAADTTVFYPREAPTEQELIWVGNWGDGERSAELREFLIRPARRLREQYGPEGFRATIYGVRYPADGLAALADAGIRYGGYLPNLAAPDVYARSRVTMHVPRQQYNDALTGIPTIRVFEALASGIPLVSAPWQDTEELFRPGDFTLVSNGEDAYEELNLLLDPEERDNAQAQIEQGLATVLARHTCAHRAAQLTRILTEEVLG</sequence>
<dbReference type="Proteomes" id="UP001634747">
    <property type="component" value="Unassembled WGS sequence"/>
</dbReference>